<dbReference type="GO" id="GO:0000155">
    <property type="term" value="F:phosphorelay sensor kinase activity"/>
    <property type="evidence" value="ECO:0007669"/>
    <property type="project" value="InterPro"/>
</dbReference>
<dbReference type="Gene3D" id="3.30.565.10">
    <property type="entry name" value="Histidine kinase-like ATPase, C-terminal domain"/>
    <property type="match status" value="1"/>
</dbReference>
<organism evidence="8 9">
    <name type="scientific">Sulfurimonas lithotrophica</name>
    <dbReference type="NCBI Taxonomy" id="2590022"/>
    <lineage>
        <taxon>Bacteria</taxon>
        <taxon>Pseudomonadati</taxon>
        <taxon>Campylobacterota</taxon>
        <taxon>Epsilonproteobacteria</taxon>
        <taxon>Campylobacterales</taxon>
        <taxon>Sulfurimonadaceae</taxon>
        <taxon>Sulfurimonas</taxon>
    </lineage>
</organism>
<dbReference type="FunFam" id="3.30.565.10:FF:000006">
    <property type="entry name" value="Sensor histidine kinase WalK"/>
    <property type="match status" value="1"/>
</dbReference>
<feature type="domain" description="Histidine kinase" evidence="7">
    <location>
        <begin position="13"/>
        <end position="233"/>
    </location>
</feature>
<dbReference type="InterPro" id="IPR036097">
    <property type="entry name" value="HisK_dim/P_sf"/>
</dbReference>
<accession>A0A5P8P088</accession>
<dbReference type="CDD" id="cd00082">
    <property type="entry name" value="HisKA"/>
    <property type="match status" value="1"/>
</dbReference>
<dbReference type="EMBL" id="CP043617">
    <property type="protein sequence ID" value="QFR49010.1"/>
    <property type="molecule type" value="Genomic_DNA"/>
</dbReference>
<dbReference type="InterPro" id="IPR005467">
    <property type="entry name" value="His_kinase_dom"/>
</dbReference>
<reference evidence="8 9" key="1">
    <citation type="submission" date="2019-09" db="EMBL/GenBank/DDBJ databases">
        <title>Sulfurimonas gotlandica sp. nov., a chemoautotrophic and psychrotolerant epsilonproteobacterium isolated from a pelagic redoxcline, and an emended description of the genus Sulfurimonas.</title>
        <authorList>
            <person name="Wang S."/>
            <person name="Jiang L."/>
            <person name="Shao S."/>
        </authorList>
    </citation>
    <scope>NUCLEOTIDE SEQUENCE [LARGE SCALE GENOMIC DNA]</scope>
    <source>
        <strain evidence="8 9">GYSZ_1</strain>
    </source>
</reference>
<dbReference type="SMART" id="SM00388">
    <property type="entry name" value="HisKA"/>
    <property type="match status" value="1"/>
</dbReference>
<dbReference type="SUPFAM" id="SSF47384">
    <property type="entry name" value="Homodimeric domain of signal transducing histidine kinase"/>
    <property type="match status" value="1"/>
</dbReference>
<keyword evidence="5 8" id="KW-0418">Kinase</keyword>
<dbReference type="Pfam" id="PF00512">
    <property type="entry name" value="HisKA"/>
    <property type="match status" value="1"/>
</dbReference>
<protein>
    <recommendedName>
        <fullName evidence="2">histidine kinase</fullName>
        <ecNumber evidence="2">2.7.13.3</ecNumber>
    </recommendedName>
</protein>
<dbReference type="InterPro" id="IPR050736">
    <property type="entry name" value="Sensor_HK_Regulatory"/>
</dbReference>
<dbReference type="EC" id="2.7.13.3" evidence="2"/>
<name>A0A5P8P088_9BACT</name>
<keyword evidence="3" id="KW-0597">Phosphoprotein</keyword>
<sequence length="235" mass="26710">MDNGSSKDQFLSHMVSEMQIPLKAVLKLSESLLKNSYDANNREQYLKLIHNSAKNIDNIIKDVSDISSIQNGTFSINITKINLMEFLSQNFELFRLKAKEKSLRFSIKFGKNLPKFIDTDENRLSQVISNLLTNAIKFTEKEGSVKLEVVFDTQNSLLKVYVDDNGIGIPDSKKENIFKPFIRDKSNVNFEDTRTGLGLFISLSIIELLNGKIGFESKQGQGSTFHFEIPVKFEN</sequence>
<dbReference type="KEGG" id="sulg:FJR48_04435"/>
<evidence type="ECO:0000256" key="5">
    <source>
        <dbReference type="ARBA" id="ARBA00022777"/>
    </source>
</evidence>
<keyword evidence="6" id="KW-0902">Two-component regulatory system</keyword>
<dbReference type="Gene3D" id="1.10.287.130">
    <property type="match status" value="1"/>
</dbReference>
<dbReference type="Proteomes" id="UP000326944">
    <property type="component" value="Chromosome"/>
</dbReference>
<evidence type="ECO:0000256" key="3">
    <source>
        <dbReference type="ARBA" id="ARBA00022553"/>
    </source>
</evidence>
<keyword evidence="4" id="KW-0808">Transferase</keyword>
<evidence type="ECO:0000313" key="8">
    <source>
        <dbReference type="EMBL" id="QFR49010.1"/>
    </source>
</evidence>
<dbReference type="SMART" id="SM00387">
    <property type="entry name" value="HATPase_c"/>
    <property type="match status" value="1"/>
</dbReference>
<keyword evidence="9" id="KW-1185">Reference proteome</keyword>
<gene>
    <name evidence="8" type="ORF">FJR48_04435</name>
</gene>
<comment type="catalytic activity">
    <reaction evidence="1">
        <text>ATP + protein L-histidine = ADP + protein N-phospho-L-histidine.</text>
        <dbReference type="EC" id="2.7.13.3"/>
    </reaction>
</comment>
<evidence type="ECO:0000256" key="4">
    <source>
        <dbReference type="ARBA" id="ARBA00022679"/>
    </source>
</evidence>
<dbReference type="Pfam" id="PF02518">
    <property type="entry name" value="HATPase_c"/>
    <property type="match status" value="1"/>
</dbReference>
<dbReference type="AlphaFoldDB" id="A0A5P8P088"/>
<dbReference type="SUPFAM" id="SSF55874">
    <property type="entry name" value="ATPase domain of HSP90 chaperone/DNA topoisomerase II/histidine kinase"/>
    <property type="match status" value="1"/>
</dbReference>
<proteinExistence type="predicted"/>
<dbReference type="PROSITE" id="PS50109">
    <property type="entry name" value="HIS_KIN"/>
    <property type="match status" value="1"/>
</dbReference>
<dbReference type="RefSeq" id="WP_152306953.1">
    <property type="nucleotide sequence ID" value="NZ_CP043617.1"/>
</dbReference>
<dbReference type="PRINTS" id="PR00344">
    <property type="entry name" value="BCTRLSENSOR"/>
</dbReference>
<dbReference type="InterPro" id="IPR003661">
    <property type="entry name" value="HisK_dim/P_dom"/>
</dbReference>
<dbReference type="PANTHER" id="PTHR43711">
    <property type="entry name" value="TWO-COMPONENT HISTIDINE KINASE"/>
    <property type="match status" value="1"/>
</dbReference>
<dbReference type="InterPro" id="IPR003594">
    <property type="entry name" value="HATPase_dom"/>
</dbReference>
<evidence type="ECO:0000259" key="7">
    <source>
        <dbReference type="PROSITE" id="PS50109"/>
    </source>
</evidence>
<dbReference type="OrthoDB" id="9813151at2"/>
<evidence type="ECO:0000256" key="6">
    <source>
        <dbReference type="ARBA" id="ARBA00023012"/>
    </source>
</evidence>
<evidence type="ECO:0000256" key="2">
    <source>
        <dbReference type="ARBA" id="ARBA00012438"/>
    </source>
</evidence>
<evidence type="ECO:0000313" key="9">
    <source>
        <dbReference type="Proteomes" id="UP000326944"/>
    </source>
</evidence>
<dbReference type="InterPro" id="IPR036890">
    <property type="entry name" value="HATPase_C_sf"/>
</dbReference>
<dbReference type="PANTHER" id="PTHR43711:SF31">
    <property type="entry name" value="HISTIDINE KINASE"/>
    <property type="match status" value="1"/>
</dbReference>
<dbReference type="InterPro" id="IPR004358">
    <property type="entry name" value="Sig_transdc_His_kin-like_C"/>
</dbReference>
<evidence type="ECO:0000256" key="1">
    <source>
        <dbReference type="ARBA" id="ARBA00000085"/>
    </source>
</evidence>